<dbReference type="CDD" id="cd17916">
    <property type="entry name" value="DEXHc_UvrB"/>
    <property type="match status" value="1"/>
</dbReference>
<dbReference type="PANTHER" id="PTHR24029:SF0">
    <property type="entry name" value="UVRABC SYSTEM PROTEIN B"/>
    <property type="match status" value="1"/>
</dbReference>
<keyword evidence="7 13" id="KW-0067">ATP-binding</keyword>
<comment type="subcellular location">
    <subcellularLocation>
        <location evidence="1 13 14">Cytoplasm</location>
    </subcellularLocation>
</comment>
<dbReference type="InterPro" id="IPR024759">
    <property type="entry name" value="UvrB_YAD/RRR_dom"/>
</dbReference>
<evidence type="ECO:0000256" key="6">
    <source>
        <dbReference type="ARBA" id="ARBA00022769"/>
    </source>
</evidence>
<dbReference type="PROSITE" id="PS51192">
    <property type="entry name" value="HELICASE_ATP_BIND_1"/>
    <property type="match status" value="1"/>
</dbReference>
<comment type="function">
    <text evidence="13">The UvrABC repair system catalyzes the recognition and processing of DNA lesions. A damage recognition complex composed of 2 UvrA and 2 UvrB subunits scans DNA for abnormalities. Upon binding of the UvrA(2)B(2) complex to a putative damaged site, the DNA wraps around one UvrB monomer. DNA wrap is dependent on ATP binding by UvrB and probably causes local melting of the DNA helix, facilitating insertion of UvrB beta-hairpin between the DNA strands. Then UvrB probes one DNA strand for the presence of a lesion. If a lesion is found the UvrA subunits dissociate and the UvrB-DNA preincision complex is formed. This complex is subsequently bound by UvrC and the second UvrB is released. If no lesion is found, the DNA wraps around the other UvrB subunit that will check the other stand for damage.</text>
</comment>
<evidence type="ECO:0000259" key="15">
    <source>
        <dbReference type="PROSITE" id="PS50151"/>
    </source>
</evidence>
<evidence type="ECO:0000256" key="2">
    <source>
        <dbReference type="ARBA" id="ARBA00008533"/>
    </source>
</evidence>
<dbReference type="Pfam" id="PF12344">
    <property type="entry name" value="UvrB"/>
    <property type="match status" value="1"/>
</dbReference>
<evidence type="ECO:0000256" key="12">
    <source>
        <dbReference type="ARBA" id="ARBA00029504"/>
    </source>
</evidence>
<dbReference type="InterPro" id="IPR041471">
    <property type="entry name" value="UvrB_inter"/>
</dbReference>
<dbReference type="NCBIfam" id="NF003673">
    <property type="entry name" value="PRK05298.1"/>
    <property type="match status" value="1"/>
</dbReference>
<dbReference type="GO" id="GO:0006289">
    <property type="term" value="P:nucleotide-excision repair"/>
    <property type="evidence" value="ECO:0007669"/>
    <property type="project" value="UniProtKB-UniRule"/>
</dbReference>
<evidence type="ECO:0000256" key="8">
    <source>
        <dbReference type="ARBA" id="ARBA00022881"/>
    </source>
</evidence>
<dbReference type="GO" id="GO:0009381">
    <property type="term" value="F:excinuclease ABC activity"/>
    <property type="evidence" value="ECO:0007669"/>
    <property type="project" value="UniProtKB-UniRule"/>
</dbReference>
<dbReference type="Pfam" id="PF00271">
    <property type="entry name" value="Helicase_C"/>
    <property type="match status" value="1"/>
</dbReference>
<evidence type="ECO:0000256" key="1">
    <source>
        <dbReference type="ARBA" id="ARBA00004496"/>
    </source>
</evidence>
<organism evidence="18 19">
    <name type="scientific">Vibrio xiamenensis</name>
    <dbReference type="NCBI Taxonomy" id="861298"/>
    <lineage>
        <taxon>Bacteria</taxon>
        <taxon>Pseudomonadati</taxon>
        <taxon>Pseudomonadota</taxon>
        <taxon>Gammaproteobacteria</taxon>
        <taxon>Vibrionales</taxon>
        <taxon>Vibrionaceae</taxon>
        <taxon>Vibrio</taxon>
    </lineage>
</organism>
<keyword evidence="5 13" id="KW-0227">DNA damage</keyword>
<feature type="domain" description="Helicase C-terminal" evidence="17">
    <location>
        <begin position="432"/>
        <end position="598"/>
    </location>
</feature>
<dbReference type="Gene3D" id="3.40.50.300">
    <property type="entry name" value="P-loop containing nucleotide triphosphate hydrolases"/>
    <property type="match status" value="3"/>
</dbReference>
<dbReference type="EMBL" id="FNDD01000046">
    <property type="protein sequence ID" value="SDI02794.1"/>
    <property type="molecule type" value="Genomic_DNA"/>
</dbReference>
<evidence type="ECO:0000256" key="3">
    <source>
        <dbReference type="ARBA" id="ARBA00022490"/>
    </source>
</evidence>
<keyword evidence="10 13" id="KW-0742">SOS response</keyword>
<evidence type="ECO:0000313" key="19">
    <source>
        <dbReference type="Proteomes" id="UP000198854"/>
    </source>
</evidence>
<keyword evidence="9 13" id="KW-0234">DNA repair</keyword>
<dbReference type="HAMAP" id="MF_00204">
    <property type="entry name" value="UvrB"/>
    <property type="match status" value="1"/>
</dbReference>
<dbReference type="InterPro" id="IPR001650">
    <property type="entry name" value="Helicase_C-like"/>
</dbReference>
<dbReference type="Pfam" id="PF04851">
    <property type="entry name" value="ResIII"/>
    <property type="match status" value="1"/>
</dbReference>
<dbReference type="NCBIfam" id="TIGR00631">
    <property type="entry name" value="uvrb"/>
    <property type="match status" value="1"/>
</dbReference>
<dbReference type="InterPro" id="IPR014001">
    <property type="entry name" value="Helicase_ATP-bd"/>
</dbReference>
<dbReference type="SMART" id="SM00487">
    <property type="entry name" value="DEXDc"/>
    <property type="match status" value="1"/>
</dbReference>
<dbReference type="GO" id="GO:0009380">
    <property type="term" value="C:excinuclease repair complex"/>
    <property type="evidence" value="ECO:0007669"/>
    <property type="project" value="InterPro"/>
</dbReference>
<evidence type="ECO:0000256" key="10">
    <source>
        <dbReference type="ARBA" id="ARBA00023236"/>
    </source>
</evidence>
<sequence length="678" mass="77154">MSKVFDLVSDYQPSGDQPTAIDKLLDGIDSGLAHQTLLGVTGSGKTFTLANVIAKAQRPAILLAPNKTLAAQLYGEMKSFFPNNSVEYFVSYYDYYQPEAYVPTTDTFIEKDASVNAHIEQMRLSATKALLERKDAIIVASVSAIYGLGDPESYLQMMLHLRRGDVMDQRDILRRLAELQYSRNDVAFERGQFRVRGEVIDIFPAESEQDAVRIEMFDDEVDCISVFDPLTGAVKQRDLPRYTIYPKTHYVTPRDRMLEAIEKIKVELQQRQQYLRDNNKLLEEQRVTQRTQFDIEMMNELGFCSGIENYSRYLSGRSEGEPPPTLFDYLPHDGLLIIDESHVTVPQIGAMYKGDRSRKETLVEYGFRLPSALDNRPLKFEEFESLAPQTIFVSATPGNYELEKSDGEVVDQVVRPTGLLDPELEVRPVATQVDDLLSEIRLRAAVDERVLVTTLTKRMAEDLTEYLHEHGVKVRYLHSDIDTVERVEIIRDLRLGEFDVLVGINLLREGLDMPEVSLVAILDADKEGFLRSERSLIQTIGRAARNLKGKAILYGDSITKSMKKAMDETNRRREKQQAYNEKMGIVPQALKRNIKDIMELGEATKAKSNRKGHKAVPLNKVAETSNSYSSAMTPQELEKEIGRLEAQMYKHAQDLEFELAAQKRDQIETLRQQFIINS</sequence>
<dbReference type="OrthoDB" id="9806651at2"/>
<accession>A0A1G8H7Z5</accession>
<dbReference type="FunFam" id="3.40.50.300:FF:000477">
    <property type="entry name" value="UvrABC system protein B"/>
    <property type="match status" value="1"/>
</dbReference>
<dbReference type="RefSeq" id="WP_093279368.1">
    <property type="nucleotide sequence ID" value="NZ_FNDD01000046.1"/>
</dbReference>
<comment type="similarity">
    <text evidence="2 13 14">Belongs to the UvrB family.</text>
</comment>
<dbReference type="GO" id="GO:0016887">
    <property type="term" value="F:ATP hydrolysis activity"/>
    <property type="evidence" value="ECO:0007669"/>
    <property type="project" value="InterPro"/>
</dbReference>
<dbReference type="Pfam" id="PF17757">
    <property type="entry name" value="UvrB_inter"/>
    <property type="match status" value="1"/>
</dbReference>
<dbReference type="InterPro" id="IPR036876">
    <property type="entry name" value="UVR_dom_sf"/>
</dbReference>
<dbReference type="FunFam" id="3.40.50.300:FF:000257">
    <property type="entry name" value="UvrABC system protein B"/>
    <property type="match status" value="1"/>
</dbReference>
<dbReference type="GO" id="GO:0009432">
    <property type="term" value="P:SOS response"/>
    <property type="evidence" value="ECO:0007669"/>
    <property type="project" value="UniProtKB-UniRule"/>
</dbReference>
<dbReference type="InterPro" id="IPR004807">
    <property type="entry name" value="UvrB"/>
</dbReference>
<keyword evidence="8 13" id="KW-0267">Excision nuclease</keyword>
<evidence type="ECO:0000256" key="13">
    <source>
        <dbReference type="HAMAP-Rule" id="MF_00204"/>
    </source>
</evidence>
<dbReference type="Gene3D" id="4.10.860.10">
    <property type="entry name" value="UVR domain"/>
    <property type="match status" value="1"/>
</dbReference>
<feature type="binding site" evidence="13">
    <location>
        <begin position="39"/>
        <end position="46"/>
    </location>
    <ligand>
        <name>ATP</name>
        <dbReference type="ChEBI" id="CHEBI:30616"/>
    </ligand>
</feature>
<feature type="domain" description="Helicase ATP-binding" evidence="16">
    <location>
        <begin position="26"/>
        <end position="159"/>
    </location>
</feature>
<keyword evidence="3 13" id="KW-0963">Cytoplasm</keyword>
<proteinExistence type="inferred from homology"/>
<protein>
    <recommendedName>
        <fullName evidence="12 13">UvrABC system protein B</fullName>
        <shortName evidence="13">Protein UvrB</shortName>
    </recommendedName>
    <alternativeName>
        <fullName evidence="13">Excinuclease ABC subunit B</fullName>
    </alternativeName>
</protein>
<keyword evidence="19" id="KW-1185">Reference proteome</keyword>
<dbReference type="Pfam" id="PF02151">
    <property type="entry name" value="UVR"/>
    <property type="match status" value="1"/>
</dbReference>
<keyword evidence="6 13" id="KW-0228">DNA excision</keyword>
<comment type="subunit">
    <text evidence="11 13 14">Forms a heterotetramer with UvrA during the search for lesions. Interacts with UvrC in an incision complex.</text>
</comment>
<evidence type="ECO:0000256" key="11">
    <source>
        <dbReference type="ARBA" id="ARBA00026033"/>
    </source>
</evidence>
<dbReference type="Proteomes" id="UP000198854">
    <property type="component" value="Unassembled WGS sequence"/>
</dbReference>
<gene>
    <name evidence="13" type="primary">uvrB</name>
    <name evidence="18" type="ORF">SAMN04488136_14618</name>
</gene>
<dbReference type="CDD" id="cd18790">
    <property type="entry name" value="SF2_C_UvrB"/>
    <property type="match status" value="1"/>
</dbReference>
<evidence type="ECO:0000256" key="4">
    <source>
        <dbReference type="ARBA" id="ARBA00022741"/>
    </source>
</evidence>
<dbReference type="AlphaFoldDB" id="A0A1G8H7Z5"/>
<dbReference type="GO" id="GO:0003677">
    <property type="term" value="F:DNA binding"/>
    <property type="evidence" value="ECO:0007669"/>
    <property type="project" value="UniProtKB-UniRule"/>
</dbReference>
<feature type="domain" description="UVR" evidence="15">
    <location>
        <begin position="638"/>
        <end position="673"/>
    </location>
</feature>
<dbReference type="InterPro" id="IPR027417">
    <property type="entry name" value="P-loop_NTPase"/>
</dbReference>
<comment type="domain">
    <text evidence="13">The beta-hairpin motif is involved in DNA binding.</text>
</comment>
<dbReference type="PROSITE" id="PS51194">
    <property type="entry name" value="HELICASE_CTER"/>
    <property type="match status" value="1"/>
</dbReference>
<evidence type="ECO:0000256" key="14">
    <source>
        <dbReference type="RuleBase" id="RU003587"/>
    </source>
</evidence>
<dbReference type="STRING" id="861298.SAMN04488136_14618"/>
<dbReference type="InterPro" id="IPR001943">
    <property type="entry name" value="UVR_dom"/>
</dbReference>
<evidence type="ECO:0000313" key="18">
    <source>
        <dbReference type="EMBL" id="SDI02794.1"/>
    </source>
</evidence>
<dbReference type="GO" id="GO:0005737">
    <property type="term" value="C:cytoplasm"/>
    <property type="evidence" value="ECO:0007669"/>
    <property type="project" value="UniProtKB-SubCell"/>
</dbReference>
<reference evidence="19" key="1">
    <citation type="submission" date="2016-10" db="EMBL/GenBank/DDBJ databases">
        <authorList>
            <person name="Varghese N."/>
            <person name="Submissions S."/>
        </authorList>
    </citation>
    <scope>NUCLEOTIDE SEQUENCE [LARGE SCALE GENOMIC DNA]</scope>
    <source>
        <strain evidence="19">CGMCC 1.10228</strain>
    </source>
</reference>
<dbReference type="SUPFAM" id="SSF52540">
    <property type="entry name" value="P-loop containing nucleoside triphosphate hydrolases"/>
    <property type="match status" value="2"/>
</dbReference>
<dbReference type="SUPFAM" id="SSF46600">
    <property type="entry name" value="C-terminal UvrC-binding domain of UvrB"/>
    <property type="match status" value="1"/>
</dbReference>
<evidence type="ECO:0000259" key="16">
    <source>
        <dbReference type="PROSITE" id="PS51192"/>
    </source>
</evidence>
<keyword evidence="4 13" id="KW-0547">Nucleotide-binding</keyword>
<dbReference type="PROSITE" id="PS50151">
    <property type="entry name" value="UVR"/>
    <property type="match status" value="1"/>
</dbReference>
<feature type="short sequence motif" description="Beta-hairpin" evidence="13">
    <location>
        <begin position="92"/>
        <end position="115"/>
    </location>
</feature>
<evidence type="ECO:0000259" key="17">
    <source>
        <dbReference type="PROSITE" id="PS51194"/>
    </source>
</evidence>
<name>A0A1G8H7Z5_9VIBR</name>
<dbReference type="PANTHER" id="PTHR24029">
    <property type="entry name" value="UVRABC SYSTEM PROTEIN B"/>
    <property type="match status" value="1"/>
</dbReference>
<dbReference type="InterPro" id="IPR006935">
    <property type="entry name" value="Helicase/UvrB_N"/>
</dbReference>
<dbReference type="GO" id="GO:0005524">
    <property type="term" value="F:ATP binding"/>
    <property type="evidence" value="ECO:0007669"/>
    <property type="project" value="UniProtKB-UniRule"/>
</dbReference>
<evidence type="ECO:0000256" key="9">
    <source>
        <dbReference type="ARBA" id="ARBA00023204"/>
    </source>
</evidence>
<evidence type="ECO:0000256" key="5">
    <source>
        <dbReference type="ARBA" id="ARBA00022763"/>
    </source>
</evidence>
<evidence type="ECO:0000256" key="7">
    <source>
        <dbReference type="ARBA" id="ARBA00022840"/>
    </source>
</evidence>
<dbReference type="SMART" id="SM00490">
    <property type="entry name" value="HELICc"/>
    <property type="match status" value="1"/>
</dbReference>